<dbReference type="GO" id="GO:0035243">
    <property type="term" value="F:protein-arginine omega-N symmetric methyltransferase activity"/>
    <property type="evidence" value="ECO:0007669"/>
    <property type="project" value="UniProtKB-EC"/>
</dbReference>
<comment type="subcellular location">
    <subcellularLocation>
        <location evidence="1 7">Mitochondrion</location>
    </subcellularLocation>
</comment>
<dbReference type="GeneID" id="28937910"/>
<reference evidence="9" key="1">
    <citation type="journal article" date="2016" name="Nat. Commun.">
        <title>Genome analysis of three Pneumocystis species reveals adaptation mechanisms to life exclusively in mammalian hosts.</title>
        <authorList>
            <person name="Ma L."/>
            <person name="Chen Z."/>
            <person name="Huang D.W."/>
            <person name="Kutty G."/>
            <person name="Ishihara M."/>
            <person name="Wang H."/>
            <person name="Abouelleil A."/>
            <person name="Bishop L."/>
            <person name="Davey E."/>
            <person name="Deng R."/>
            <person name="Deng X."/>
            <person name="Fan L."/>
            <person name="Fantoni G."/>
            <person name="Fitzgerald M."/>
            <person name="Gogineni E."/>
            <person name="Goldberg J.M."/>
            <person name="Handley G."/>
            <person name="Hu X."/>
            <person name="Huber C."/>
            <person name="Jiao X."/>
            <person name="Jones K."/>
            <person name="Levin J.Z."/>
            <person name="Liu Y."/>
            <person name="Macdonald P."/>
            <person name="Melnikov A."/>
            <person name="Raley C."/>
            <person name="Sassi M."/>
            <person name="Sherman B.T."/>
            <person name="Song X."/>
            <person name="Sykes S."/>
            <person name="Tran B."/>
            <person name="Walsh L."/>
            <person name="Xia Y."/>
            <person name="Yang J."/>
            <person name="Young S."/>
            <person name="Zeng Q."/>
            <person name="Zheng X."/>
            <person name="Stephens R."/>
            <person name="Nusbaum C."/>
            <person name="Birren B.W."/>
            <person name="Azadi P."/>
            <person name="Lempicki R.A."/>
            <person name="Cuomo C.A."/>
            <person name="Kovacs J.A."/>
        </authorList>
    </citation>
    <scope>NUCLEOTIDE SEQUENCE [LARGE SCALE GENOMIC DNA]</scope>
    <source>
        <strain evidence="9">B80</strain>
    </source>
</reference>
<evidence type="ECO:0000256" key="1">
    <source>
        <dbReference type="ARBA" id="ARBA00004173"/>
    </source>
</evidence>
<dbReference type="Proteomes" id="UP000054454">
    <property type="component" value="Unassembled WGS sequence"/>
</dbReference>
<proteinExistence type="inferred from homology"/>
<dbReference type="InterPro" id="IPR038375">
    <property type="entry name" value="NDUFAF7_sf"/>
</dbReference>
<evidence type="ECO:0000256" key="2">
    <source>
        <dbReference type="ARBA" id="ARBA00005891"/>
    </source>
</evidence>
<dbReference type="PANTHER" id="PTHR12049">
    <property type="entry name" value="PROTEIN ARGININE METHYLTRANSFERASE NDUFAF7, MITOCHONDRIAL"/>
    <property type="match status" value="1"/>
</dbReference>
<name>A0A0W4ZBY6_PNEC8</name>
<comment type="similarity">
    <text evidence="2 7">Belongs to the NDUFAF7 family.</text>
</comment>
<protein>
    <recommendedName>
        <fullName evidence="7">Protein arginine methyltransferase NDUFAF7</fullName>
        <ecNumber evidence="7">2.1.1.320</ecNumber>
    </recommendedName>
</protein>
<evidence type="ECO:0000256" key="3">
    <source>
        <dbReference type="ARBA" id="ARBA00022603"/>
    </source>
</evidence>
<comment type="caution">
    <text evidence="8">The sequence shown here is derived from an EMBL/GenBank/DDBJ whole genome shotgun (WGS) entry which is preliminary data.</text>
</comment>
<keyword evidence="9" id="KW-1185">Reference proteome</keyword>
<dbReference type="AlphaFoldDB" id="A0A0W4ZBY6"/>
<keyword evidence="3 7" id="KW-0489">Methyltransferase</keyword>
<evidence type="ECO:0000313" key="8">
    <source>
        <dbReference type="EMBL" id="KTW25920.1"/>
    </source>
</evidence>
<dbReference type="GO" id="GO:0032259">
    <property type="term" value="P:methylation"/>
    <property type="evidence" value="ECO:0007669"/>
    <property type="project" value="UniProtKB-KW"/>
</dbReference>
<comment type="catalytic activity">
    <reaction evidence="6 7">
        <text>L-arginyl-[protein] + 2 S-adenosyl-L-methionine = N(omega),N(omega)'-dimethyl-L-arginyl-[protein] + 2 S-adenosyl-L-homocysteine + 2 H(+)</text>
        <dbReference type="Rhea" id="RHEA:48108"/>
        <dbReference type="Rhea" id="RHEA-COMP:10532"/>
        <dbReference type="Rhea" id="RHEA-COMP:11992"/>
        <dbReference type="ChEBI" id="CHEBI:15378"/>
        <dbReference type="ChEBI" id="CHEBI:29965"/>
        <dbReference type="ChEBI" id="CHEBI:57856"/>
        <dbReference type="ChEBI" id="CHEBI:59789"/>
        <dbReference type="ChEBI" id="CHEBI:88221"/>
        <dbReference type="EC" id="2.1.1.320"/>
    </reaction>
</comment>
<dbReference type="Pfam" id="PF02636">
    <property type="entry name" value="Methyltransf_28"/>
    <property type="match status" value="1"/>
</dbReference>
<dbReference type="InterPro" id="IPR029063">
    <property type="entry name" value="SAM-dependent_MTases_sf"/>
</dbReference>
<dbReference type="EMBL" id="LFVZ01000015">
    <property type="protein sequence ID" value="KTW25920.1"/>
    <property type="molecule type" value="Genomic_DNA"/>
</dbReference>
<dbReference type="VEuPathDB" id="FungiDB:T552_03194"/>
<accession>A0A0W4ZBY6</accession>
<sequence length="397" mass="45115">MIRMVGPISVASFMKYCLTNPTGGYYTGRYPFGTDGDFITSPEISQIFGELIGIWMIYEWDIKEKPSKITWIELGPGRGTLTDDYLRTAMVFKDYFQAIESLRLIEISPVLRETQRQLLCGSNTVENIGSDVWKCLSKYGIPVYWYERFDQLPTDLSTPFIVAHEFFDSMPIHKFEKTEHGWREFLVDLVSQDALYTKDSMGDSSKPLQFRLVLSKRPTYHSLTLPSISQRYSMLPVGSCIEISPESLVLMERISKILLNNSNTAYGSALIIDYGPSDTIPIHTLRGIRSHHIVSPFEKPGEVDLSSDVDFQALKEVVLKHDELEVYGPIEQGTWLKTMGIEVRAKALMDASRSISNKKRIELSYKRLIERSGGAMGKVYKFMAIVSKRNACPAGFY</sequence>
<comment type="function">
    <text evidence="7">Arginine methyltransferase involved in the assembly or stability of mitochondrial NADH:ubiquinone oxidoreductase complex (complex I).</text>
</comment>
<evidence type="ECO:0000256" key="5">
    <source>
        <dbReference type="ARBA" id="ARBA00023128"/>
    </source>
</evidence>
<keyword evidence="4 7" id="KW-0808">Transferase</keyword>
<evidence type="ECO:0000313" key="9">
    <source>
        <dbReference type="Proteomes" id="UP000054454"/>
    </source>
</evidence>
<dbReference type="Gene3D" id="3.40.50.12710">
    <property type="match status" value="1"/>
</dbReference>
<organism evidence="8 9">
    <name type="scientific">Pneumocystis carinii (strain B80)</name>
    <name type="common">Rat pneumocystis pneumonia agent</name>
    <name type="synonym">Pneumocystis carinii f. sp. carinii</name>
    <dbReference type="NCBI Taxonomy" id="1408658"/>
    <lineage>
        <taxon>Eukaryota</taxon>
        <taxon>Fungi</taxon>
        <taxon>Dikarya</taxon>
        <taxon>Ascomycota</taxon>
        <taxon>Taphrinomycotina</taxon>
        <taxon>Pneumocystomycetes</taxon>
        <taxon>Pneumocystaceae</taxon>
        <taxon>Pneumocystis</taxon>
    </lineage>
</organism>
<gene>
    <name evidence="8" type="ORF">T552_03194</name>
</gene>
<dbReference type="RefSeq" id="XP_018224500.1">
    <property type="nucleotide sequence ID" value="XM_018371707.1"/>
</dbReference>
<evidence type="ECO:0000256" key="4">
    <source>
        <dbReference type="ARBA" id="ARBA00022679"/>
    </source>
</evidence>
<keyword evidence="5 7" id="KW-0496">Mitochondrion</keyword>
<dbReference type="GO" id="GO:0032981">
    <property type="term" value="P:mitochondrial respiratory chain complex I assembly"/>
    <property type="evidence" value="ECO:0007669"/>
    <property type="project" value="TreeGrafter"/>
</dbReference>
<dbReference type="PANTHER" id="PTHR12049:SF7">
    <property type="entry name" value="PROTEIN ARGININE METHYLTRANSFERASE NDUFAF7, MITOCHONDRIAL"/>
    <property type="match status" value="1"/>
</dbReference>
<evidence type="ECO:0000256" key="7">
    <source>
        <dbReference type="RuleBase" id="RU364114"/>
    </source>
</evidence>
<dbReference type="EC" id="2.1.1.320" evidence="7"/>
<dbReference type="GO" id="GO:0005739">
    <property type="term" value="C:mitochondrion"/>
    <property type="evidence" value="ECO:0007669"/>
    <property type="project" value="UniProtKB-SubCell"/>
</dbReference>
<evidence type="ECO:0000256" key="6">
    <source>
        <dbReference type="ARBA" id="ARBA00048612"/>
    </source>
</evidence>
<dbReference type="InterPro" id="IPR003788">
    <property type="entry name" value="NDUFAF7"/>
</dbReference>
<dbReference type="SUPFAM" id="SSF53335">
    <property type="entry name" value="S-adenosyl-L-methionine-dependent methyltransferases"/>
    <property type="match status" value="1"/>
</dbReference>
<dbReference type="OrthoDB" id="5595109at2759"/>